<dbReference type="Pfam" id="PF01048">
    <property type="entry name" value="PNP_UDP_1"/>
    <property type="match status" value="1"/>
</dbReference>
<protein>
    <submittedName>
        <fullName evidence="6 7">Uncharacterized protein</fullName>
    </submittedName>
</protein>
<feature type="compositionally biased region" description="Low complexity" evidence="3">
    <location>
        <begin position="359"/>
        <end position="386"/>
    </location>
</feature>
<dbReference type="Proteomes" id="UP000006039">
    <property type="component" value="Unassembled WGS sequence"/>
</dbReference>
<keyword evidence="8" id="KW-1185">Reference proteome</keyword>
<dbReference type="PANTHER" id="PTHR10039:SF5">
    <property type="entry name" value="NACHT DOMAIN-CONTAINING PROTEIN"/>
    <property type="match status" value="1"/>
</dbReference>
<dbReference type="InterPro" id="IPR002110">
    <property type="entry name" value="Ankyrin_rpt"/>
</dbReference>
<dbReference type="SUPFAM" id="SSF52540">
    <property type="entry name" value="P-loop containing nucleoside triphosphate hydrolases"/>
    <property type="match status" value="1"/>
</dbReference>
<accession>J3PJB1</accession>
<dbReference type="PROSITE" id="PS50088">
    <property type="entry name" value="ANK_REPEAT"/>
    <property type="match status" value="2"/>
</dbReference>
<gene>
    <name evidence="7" type="primary">20354050</name>
    <name evidence="6" type="ORF">GGTG_13592</name>
</gene>
<dbReference type="Pfam" id="PF24883">
    <property type="entry name" value="NPHP3_N"/>
    <property type="match status" value="1"/>
</dbReference>
<dbReference type="SUPFAM" id="SSF53167">
    <property type="entry name" value="Purine and uridine phosphorylases"/>
    <property type="match status" value="1"/>
</dbReference>
<evidence type="ECO:0000259" key="4">
    <source>
        <dbReference type="Pfam" id="PF01048"/>
    </source>
</evidence>
<dbReference type="InterPro" id="IPR035994">
    <property type="entry name" value="Nucleoside_phosphorylase_sf"/>
</dbReference>
<dbReference type="Gene3D" id="3.40.50.1580">
    <property type="entry name" value="Nucleoside phosphorylase domain"/>
    <property type="match status" value="1"/>
</dbReference>
<dbReference type="Gene3D" id="3.40.50.300">
    <property type="entry name" value="P-loop containing nucleotide triphosphate hydrolases"/>
    <property type="match status" value="1"/>
</dbReference>
<reference evidence="6" key="2">
    <citation type="submission" date="2010-07" db="EMBL/GenBank/DDBJ databases">
        <authorList>
            <consortium name="The Broad Institute Genome Sequencing Platform"/>
            <consortium name="Broad Institute Genome Sequencing Center for Infectious Disease"/>
            <person name="Ma L.-J."/>
            <person name="Dead R."/>
            <person name="Young S."/>
            <person name="Zeng Q."/>
            <person name="Koehrsen M."/>
            <person name="Alvarado L."/>
            <person name="Berlin A."/>
            <person name="Chapman S.B."/>
            <person name="Chen Z."/>
            <person name="Freedman E."/>
            <person name="Gellesch M."/>
            <person name="Goldberg J."/>
            <person name="Griggs A."/>
            <person name="Gujja S."/>
            <person name="Heilman E.R."/>
            <person name="Heiman D."/>
            <person name="Hepburn T."/>
            <person name="Howarth C."/>
            <person name="Jen D."/>
            <person name="Larson L."/>
            <person name="Mehta T."/>
            <person name="Neiman D."/>
            <person name="Pearson M."/>
            <person name="Roberts A."/>
            <person name="Saif S."/>
            <person name="Shea T."/>
            <person name="Shenoy N."/>
            <person name="Sisk P."/>
            <person name="Stolte C."/>
            <person name="Sykes S."/>
            <person name="Walk T."/>
            <person name="White J."/>
            <person name="Yandava C."/>
            <person name="Haas B."/>
            <person name="Nusbaum C."/>
            <person name="Birren B."/>
        </authorList>
    </citation>
    <scope>NUCLEOTIDE SEQUENCE</scope>
    <source>
        <strain evidence="6">R3-111a-1</strain>
    </source>
</reference>
<dbReference type="RefSeq" id="XP_009229770.1">
    <property type="nucleotide sequence ID" value="XM_009231506.1"/>
</dbReference>
<feature type="repeat" description="ANK" evidence="2">
    <location>
        <begin position="994"/>
        <end position="1018"/>
    </location>
</feature>
<feature type="region of interest" description="Disordered" evidence="3">
    <location>
        <begin position="350"/>
        <end position="387"/>
    </location>
</feature>
<dbReference type="PROSITE" id="PS50297">
    <property type="entry name" value="ANK_REP_REGION"/>
    <property type="match status" value="2"/>
</dbReference>
<dbReference type="SUPFAM" id="SSF48403">
    <property type="entry name" value="Ankyrin repeat"/>
    <property type="match status" value="1"/>
</dbReference>
<dbReference type="VEuPathDB" id="FungiDB:GGTG_13592"/>
<dbReference type="Pfam" id="PF12796">
    <property type="entry name" value="Ank_2"/>
    <property type="match status" value="1"/>
</dbReference>
<feature type="domain" description="Nucleoside phosphorylase" evidence="4">
    <location>
        <begin position="12"/>
        <end position="135"/>
    </location>
</feature>
<dbReference type="InterPro" id="IPR027417">
    <property type="entry name" value="P-loop_NTPase"/>
</dbReference>
<evidence type="ECO:0000259" key="5">
    <source>
        <dbReference type="Pfam" id="PF24883"/>
    </source>
</evidence>
<reference evidence="7" key="4">
    <citation type="journal article" date="2015" name="G3 (Bethesda)">
        <title>Genome sequences of three phytopathogenic species of the Magnaporthaceae family of fungi.</title>
        <authorList>
            <person name="Okagaki L.H."/>
            <person name="Nunes C.C."/>
            <person name="Sailsbery J."/>
            <person name="Clay B."/>
            <person name="Brown D."/>
            <person name="John T."/>
            <person name="Oh Y."/>
            <person name="Young N."/>
            <person name="Fitzgerald M."/>
            <person name="Haas B.J."/>
            <person name="Zeng Q."/>
            <person name="Young S."/>
            <person name="Adiconis X."/>
            <person name="Fan L."/>
            <person name="Levin J.Z."/>
            <person name="Mitchell T.K."/>
            <person name="Okubara P.A."/>
            <person name="Farman M.L."/>
            <person name="Kohn L.M."/>
            <person name="Birren B."/>
            <person name="Ma L.-J."/>
            <person name="Dean R.A."/>
        </authorList>
    </citation>
    <scope>NUCLEOTIDE SEQUENCE</scope>
    <source>
        <strain evidence="7">R3-111a-1</strain>
    </source>
</reference>
<evidence type="ECO:0000256" key="3">
    <source>
        <dbReference type="SAM" id="MobiDB-lite"/>
    </source>
</evidence>
<keyword evidence="2" id="KW-0040">ANK repeat</keyword>
<feature type="region of interest" description="Disordered" evidence="3">
    <location>
        <begin position="1055"/>
        <end position="1075"/>
    </location>
</feature>
<evidence type="ECO:0000313" key="7">
    <source>
        <dbReference type="EnsemblFungi" id="EJT68840"/>
    </source>
</evidence>
<dbReference type="AlphaFoldDB" id="J3PJB1"/>
<dbReference type="InterPro" id="IPR036770">
    <property type="entry name" value="Ankyrin_rpt-contain_sf"/>
</dbReference>
<dbReference type="InterPro" id="IPR000845">
    <property type="entry name" value="Nucleoside_phosphorylase_d"/>
</dbReference>
<evidence type="ECO:0000313" key="6">
    <source>
        <dbReference type="EMBL" id="EJT68840.1"/>
    </source>
</evidence>
<feature type="domain" description="Nephrocystin 3-like N-terminal" evidence="5">
    <location>
        <begin position="426"/>
        <end position="597"/>
    </location>
</feature>
<dbReference type="SMART" id="SM00248">
    <property type="entry name" value="ANK"/>
    <property type="match status" value="4"/>
</dbReference>
<evidence type="ECO:0000256" key="2">
    <source>
        <dbReference type="PROSITE-ProRule" id="PRU00023"/>
    </source>
</evidence>
<dbReference type="GeneID" id="20354050"/>
<dbReference type="eggNOG" id="KOG1082">
    <property type="taxonomic scope" value="Eukaryota"/>
</dbReference>
<organism evidence="6">
    <name type="scientific">Gaeumannomyces tritici (strain R3-111a-1)</name>
    <name type="common">Wheat and barley take-all root rot fungus</name>
    <name type="synonym">Gaeumannomyces graminis var. tritici</name>
    <dbReference type="NCBI Taxonomy" id="644352"/>
    <lineage>
        <taxon>Eukaryota</taxon>
        <taxon>Fungi</taxon>
        <taxon>Dikarya</taxon>
        <taxon>Ascomycota</taxon>
        <taxon>Pezizomycotina</taxon>
        <taxon>Sordariomycetes</taxon>
        <taxon>Sordariomycetidae</taxon>
        <taxon>Magnaporthales</taxon>
        <taxon>Magnaporthaceae</taxon>
        <taxon>Gaeumannomyces</taxon>
    </lineage>
</organism>
<feature type="repeat" description="ANK" evidence="2">
    <location>
        <begin position="1027"/>
        <end position="1051"/>
    </location>
</feature>
<dbReference type="GO" id="GO:0003824">
    <property type="term" value="F:catalytic activity"/>
    <property type="evidence" value="ECO:0007669"/>
    <property type="project" value="InterPro"/>
</dbReference>
<reference evidence="7" key="5">
    <citation type="submission" date="2018-04" db="UniProtKB">
        <authorList>
            <consortium name="EnsemblFungi"/>
        </authorList>
    </citation>
    <scope>IDENTIFICATION</scope>
    <source>
        <strain evidence="7">R3-111a-1</strain>
    </source>
</reference>
<dbReference type="STRING" id="644352.J3PJB1"/>
<reference evidence="6" key="3">
    <citation type="submission" date="2010-09" db="EMBL/GenBank/DDBJ databases">
        <title>Annotation of Gaeumannomyces graminis var. tritici R3-111a-1.</title>
        <authorList>
            <consortium name="The Broad Institute Genome Sequencing Platform"/>
            <person name="Ma L.-J."/>
            <person name="Dead R."/>
            <person name="Young S.K."/>
            <person name="Zeng Q."/>
            <person name="Gargeya S."/>
            <person name="Fitzgerald M."/>
            <person name="Haas B."/>
            <person name="Abouelleil A."/>
            <person name="Alvarado L."/>
            <person name="Arachchi H.M."/>
            <person name="Berlin A."/>
            <person name="Brown A."/>
            <person name="Chapman S.B."/>
            <person name="Chen Z."/>
            <person name="Dunbar C."/>
            <person name="Freedman E."/>
            <person name="Gearin G."/>
            <person name="Gellesch M."/>
            <person name="Goldberg J."/>
            <person name="Griggs A."/>
            <person name="Gujja S."/>
            <person name="Heiman D."/>
            <person name="Howarth C."/>
            <person name="Larson L."/>
            <person name="Lui A."/>
            <person name="MacDonald P.J.P."/>
            <person name="Mehta T."/>
            <person name="Montmayeur A."/>
            <person name="Murphy C."/>
            <person name="Neiman D."/>
            <person name="Pearson M."/>
            <person name="Priest M."/>
            <person name="Roberts A."/>
            <person name="Saif S."/>
            <person name="Shea T."/>
            <person name="Shenoy N."/>
            <person name="Sisk P."/>
            <person name="Stolte C."/>
            <person name="Sykes S."/>
            <person name="Yandava C."/>
            <person name="Wortman J."/>
            <person name="Nusbaum C."/>
            <person name="Birren B."/>
        </authorList>
    </citation>
    <scope>NUCLEOTIDE SEQUENCE</scope>
    <source>
        <strain evidence="6">R3-111a-1</strain>
    </source>
</reference>
<dbReference type="InterPro" id="IPR056884">
    <property type="entry name" value="NPHP3-like_N"/>
</dbReference>
<dbReference type="HOGENOM" id="CLU_000288_34_2_1"/>
<evidence type="ECO:0000256" key="1">
    <source>
        <dbReference type="ARBA" id="ARBA00022737"/>
    </source>
</evidence>
<dbReference type="EMBL" id="GL385413">
    <property type="protein sequence ID" value="EJT68840.1"/>
    <property type="molecule type" value="Genomic_DNA"/>
</dbReference>
<name>J3PJB1_GAET3</name>
<dbReference type="GO" id="GO:0009116">
    <property type="term" value="P:nucleoside metabolic process"/>
    <property type="evidence" value="ECO:0007669"/>
    <property type="project" value="InterPro"/>
</dbReference>
<reference evidence="8" key="1">
    <citation type="submission" date="2010-07" db="EMBL/GenBank/DDBJ databases">
        <title>The genome sequence of Gaeumannomyces graminis var. tritici strain R3-111a-1.</title>
        <authorList>
            <consortium name="The Broad Institute Genome Sequencing Platform"/>
            <person name="Ma L.-J."/>
            <person name="Dead R."/>
            <person name="Young S."/>
            <person name="Zeng Q."/>
            <person name="Koehrsen M."/>
            <person name="Alvarado L."/>
            <person name="Berlin A."/>
            <person name="Chapman S.B."/>
            <person name="Chen Z."/>
            <person name="Freedman E."/>
            <person name="Gellesch M."/>
            <person name="Goldberg J."/>
            <person name="Griggs A."/>
            <person name="Gujja S."/>
            <person name="Heilman E.R."/>
            <person name="Heiman D."/>
            <person name="Hepburn T."/>
            <person name="Howarth C."/>
            <person name="Jen D."/>
            <person name="Larson L."/>
            <person name="Mehta T."/>
            <person name="Neiman D."/>
            <person name="Pearson M."/>
            <person name="Roberts A."/>
            <person name="Saif S."/>
            <person name="Shea T."/>
            <person name="Shenoy N."/>
            <person name="Sisk P."/>
            <person name="Stolte C."/>
            <person name="Sykes S."/>
            <person name="Walk T."/>
            <person name="White J."/>
            <person name="Yandava C."/>
            <person name="Haas B."/>
            <person name="Nusbaum C."/>
            <person name="Birren B."/>
        </authorList>
    </citation>
    <scope>NUCLEOTIDE SEQUENCE [LARGE SCALE GENOMIC DNA]</scope>
    <source>
        <strain evidence="8">R3-111a-1</strain>
    </source>
</reference>
<proteinExistence type="predicted"/>
<dbReference type="EnsemblFungi" id="EJT68840">
    <property type="protein sequence ID" value="EJT68840"/>
    <property type="gene ID" value="GGTG_13592"/>
</dbReference>
<sequence>MFPPVDRSGFHLAIICALGIESDAVRLLFDDIYEEKYGRETGDTNTYTTGRIGYHSVVLLLLPGMGMEASAAGARSLQSSYINIKLALIVGVCGGLPQIRGRDAFLGDVIVSKSILNHDFGRQYPDKFVVRSIEETLGQANTDIRGLLELLEGKDELGRLQKKARANLVTLQAAATAADKELGTSYSPPTDATDRMFRADYEHSHHREDCDDCDADPPRFCERASKLSCDEAGCKTGRCAPRQNRQQERPVELVPQVFMGRVACGNAVMKSGKHRDAVAKEHDVIAFEMEGAGAWKEVSCIVVKGICDYADSHKNKEWQNFAAATAASVAAAILDRYEVPGGAMENVSKRRRLNSDGRNSTTTNGHNATTNSHNATTDSHNTNSHNIKNRDGVVAMVRDPSQDCLRSLAFPQMHSRSHDIDHAVTGTCEWLLRHETYRGWAACDRGLLWIKGKPGSGKSTLLKYALDNGAVPRAGNTTLVLSFFFHDRGHELERTPLGLYRSLLHQLLSQVPNALPDLIDTFEKNRKEFGQPGEKWQWHQKQLQRFFELSLPNVLKTRSVWLFVDALDECGERNAVDLVKWFESLLRNPFRVCFTCRHYPILALDGAFEICLENENRDDISAYVQDQLSAFHMRSFTIPALITARAEGVFMWARLVVRQVLDLDREGKRLGTIEAVIRSTPPALDELYHKLIESMEPYSLDLIQWICFSTRPLTTDELQWAMAVDPAGIHKSLDECQPSEDFITDEKIDTRIKALSHGLAEIVPSSNGQVVQFIHQSVKDFVEKNLSALDSSATSTGTAIGMVHHRLSKICIRYLAMEEIGQSTSYERHDFAFLHYATTSWVAHAKHSDKKNVPQDDLLECFAWPSNALVDLWVRVYEILDGYSHDCPRGGTSLVHVASRYQVVGLLSVILQRADKIGTEIDIGDEKGRTPPSYSAENGHGAVKLLLATGKVDVDSEDNVRRTPLSYAAENGHEAAVKLLLATGRVDVDSKDYWRRTPLLYAAEKGHEAVVKLLLATGKVDVESKDERRTPLSWAAEKGHEAVVKLLLATGKVDVESKDERRRTPPKAQECERTSRSQCLLDGDSSVWQYHGPDRVALLWMLRAGKHDAKPDSPPVGLKFGQFICSDKLAVTAGRAPRGQGTLQNGTAEVHARAKGRLHAV</sequence>
<dbReference type="Gene3D" id="1.25.40.20">
    <property type="entry name" value="Ankyrin repeat-containing domain"/>
    <property type="match status" value="2"/>
</dbReference>
<dbReference type="PANTHER" id="PTHR10039">
    <property type="entry name" value="AMELOGENIN"/>
    <property type="match status" value="1"/>
</dbReference>
<evidence type="ECO:0000313" key="8">
    <source>
        <dbReference type="Proteomes" id="UP000006039"/>
    </source>
</evidence>
<keyword evidence="1" id="KW-0677">Repeat</keyword>
<dbReference type="OrthoDB" id="7464126at2759"/>